<evidence type="ECO:0000313" key="2">
    <source>
        <dbReference type="EMBL" id="KAK2656904.1"/>
    </source>
</evidence>
<keyword evidence="3" id="KW-1185">Reference proteome</keyword>
<gene>
    <name evidence="2" type="ORF">Ddye_009956</name>
</gene>
<dbReference type="EMBL" id="JANJYI010000003">
    <property type="protein sequence ID" value="KAK2656904.1"/>
    <property type="molecule type" value="Genomic_DNA"/>
</dbReference>
<dbReference type="PANTHER" id="PTHR33144">
    <property type="entry name" value="OS10G0409366 PROTEIN-RELATED"/>
    <property type="match status" value="1"/>
</dbReference>
<name>A0AAE0CMV7_9ROSI</name>
<reference evidence="2" key="1">
    <citation type="journal article" date="2023" name="Plant J.">
        <title>Genome sequences and population genomics provide insights into the demographic history, inbreeding, and mutation load of two 'living fossil' tree species of Dipteronia.</title>
        <authorList>
            <person name="Feng Y."/>
            <person name="Comes H.P."/>
            <person name="Chen J."/>
            <person name="Zhu S."/>
            <person name="Lu R."/>
            <person name="Zhang X."/>
            <person name="Li P."/>
            <person name="Qiu J."/>
            <person name="Olsen K.M."/>
            <person name="Qiu Y."/>
        </authorList>
    </citation>
    <scope>NUCLEOTIDE SEQUENCE</scope>
    <source>
        <strain evidence="2">KIB01</strain>
    </source>
</reference>
<evidence type="ECO:0008006" key="4">
    <source>
        <dbReference type="Google" id="ProtNLM"/>
    </source>
</evidence>
<feature type="non-terminal residue" evidence="2">
    <location>
        <position position="1"/>
    </location>
</feature>
<comment type="caution">
    <text evidence="2">The sequence shown here is derived from an EMBL/GenBank/DDBJ whole genome shotgun (WGS) entry which is preliminary data.</text>
</comment>
<sequence length="215" mass="24986">MAGSSASFDKRKGRDPSQSIPEWGTRHKLHLEFDSSWDPIGPNQKILKTQLGHIVKNGMIAPLTYLEWSYMPNDLLDHIWKEVKRGWKSRVKKEYYIELGTDEARLPITHSRVIREQWVTLLAKKGKKTDRVSMFIKNRIQIDKDSKKIVIDKNAAQSQFEEHLRHIPEEEQNDIVREHVFTQVMGPDDHGRVRLYGTETSSSNVAQNSTVDEIR</sequence>
<protein>
    <recommendedName>
        <fullName evidence="4">Transposase</fullName>
    </recommendedName>
</protein>
<accession>A0AAE0CMV7</accession>
<proteinExistence type="predicted"/>
<evidence type="ECO:0000256" key="1">
    <source>
        <dbReference type="SAM" id="MobiDB-lite"/>
    </source>
</evidence>
<dbReference type="AlphaFoldDB" id="A0AAE0CMV7"/>
<organism evidence="2 3">
    <name type="scientific">Dipteronia dyeriana</name>
    <dbReference type="NCBI Taxonomy" id="168575"/>
    <lineage>
        <taxon>Eukaryota</taxon>
        <taxon>Viridiplantae</taxon>
        <taxon>Streptophyta</taxon>
        <taxon>Embryophyta</taxon>
        <taxon>Tracheophyta</taxon>
        <taxon>Spermatophyta</taxon>
        <taxon>Magnoliopsida</taxon>
        <taxon>eudicotyledons</taxon>
        <taxon>Gunneridae</taxon>
        <taxon>Pentapetalae</taxon>
        <taxon>rosids</taxon>
        <taxon>malvids</taxon>
        <taxon>Sapindales</taxon>
        <taxon>Sapindaceae</taxon>
        <taxon>Hippocastanoideae</taxon>
        <taxon>Acereae</taxon>
        <taxon>Dipteronia</taxon>
    </lineage>
</organism>
<dbReference type="Proteomes" id="UP001280121">
    <property type="component" value="Unassembled WGS sequence"/>
</dbReference>
<evidence type="ECO:0000313" key="3">
    <source>
        <dbReference type="Proteomes" id="UP001280121"/>
    </source>
</evidence>
<feature type="region of interest" description="Disordered" evidence="1">
    <location>
        <begin position="1"/>
        <end position="22"/>
    </location>
</feature>
<dbReference type="PANTHER" id="PTHR33144:SF52">
    <property type="match status" value="1"/>
</dbReference>